<dbReference type="InterPro" id="IPR006612">
    <property type="entry name" value="THAP_Znf"/>
</dbReference>
<dbReference type="Proteomes" id="UP001558613">
    <property type="component" value="Unassembled WGS sequence"/>
</dbReference>
<keyword evidence="2 5" id="KW-0863">Zinc-finger</keyword>
<evidence type="ECO:0000256" key="2">
    <source>
        <dbReference type="ARBA" id="ARBA00022771"/>
    </source>
</evidence>
<evidence type="ECO:0000256" key="4">
    <source>
        <dbReference type="ARBA" id="ARBA00023125"/>
    </source>
</evidence>
<keyword evidence="8" id="KW-1185">Reference proteome</keyword>
<dbReference type="EMBL" id="JAYMGO010000014">
    <property type="protein sequence ID" value="KAL1261978.1"/>
    <property type="molecule type" value="Genomic_DNA"/>
</dbReference>
<comment type="caution">
    <text evidence="7">The sequence shown here is derived from an EMBL/GenBank/DDBJ whole genome shotgun (WGS) entry which is preliminary data.</text>
</comment>
<evidence type="ECO:0000256" key="5">
    <source>
        <dbReference type="PROSITE-ProRule" id="PRU00309"/>
    </source>
</evidence>
<dbReference type="PROSITE" id="PS50950">
    <property type="entry name" value="ZF_THAP"/>
    <property type="match status" value="1"/>
</dbReference>
<evidence type="ECO:0000256" key="3">
    <source>
        <dbReference type="ARBA" id="ARBA00022833"/>
    </source>
</evidence>
<feature type="domain" description="THAP-type" evidence="6">
    <location>
        <begin position="11"/>
        <end position="94"/>
    </location>
</feature>
<name>A0ABR3ME66_9TELE</name>
<evidence type="ECO:0000313" key="7">
    <source>
        <dbReference type="EMBL" id="KAL1261978.1"/>
    </source>
</evidence>
<accession>A0ABR3ME66</accession>
<keyword evidence="3" id="KW-0862">Zinc</keyword>
<keyword evidence="4 5" id="KW-0238">DNA-binding</keyword>
<sequence>MNTIEKSKWNKRTQCSAIHCNNYQCDRTDIAFHRFPKDPDRCARWVQHLRNVYLKGISSQRLSYKYTQQLAQQQVHGCFGNHDSLMSTSLRVSYQNVSWTC</sequence>
<reference evidence="7 8" key="1">
    <citation type="submission" date="2023-09" db="EMBL/GenBank/DDBJ databases">
        <authorList>
            <person name="Wang M."/>
        </authorList>
    </citation>
    <scope>NUCLEOTIDE SEQUENCE [LARGE SCALE GENOMIC DNA]</scope>
    <source>
        <strain evidence="7">GT-2023</strain>
        <tissue evidence="7">Liver</tissue>
    </source>
</reference>
<gene>
    <name evidence="7" type="ORF">QQF64_007243</name>
</gene>
<evidence type="ECO:0000256" key="1">
    <source>
        <dbReference type="ARBA" id="ARBA00022723"/>
    </source>
</evidence>
<organism evidence="7 8">
    <name type="scientific">Cirrhinus molitorella</name>
    <name type="common">mud carp</name>
    <dbReference type="NCBI Taxonomy" id="172907"/>
    <lineage>
        <taxon>Eukaryota</taxon>
        <taxon>Metazoa</taxon>
        <taxon>Chordata</taxon>
        <taxon>Craniata</taxon>
        <taxon>Vertebrata</taxon>
        <taxon>Euteleostomi</taxon>
        <taxon>Actinopterygii</taxon>
        <taxon>Neopterygii</taxon>
        <taxon>Teleostei</taxon>
        <taxon>Ostariophysi</taxon>
        <taxon>Cypriniformes</taxon>
        <taxon>Cyprinidae</taxon>
        <taxon>Labeoninae</taxon>
        <taxon>Labeonini</taxon>
        <taxon>Cirrhinus</taxon>
    </lineage>
</organism>
<keyword evidence="1" id="KW-0479">Metal-binding</keyword>
<proteinExistence type="predicted"/>
<dbReference type="SUPFAM" id="SSF57716">
    <property type="entry name" value="Glucocorticoid receptor-like (DNA-binding domain)"/>
    <property type="match status" value="1"/>
</dbReference>
<evidence type="ECO:0000313" key="8">
    <source>
        <dbReference type="Proteomes" id="UP001558613"/>
    </source>
</evidence>
<protein>
    <recommendedName>
        <fullName evidence="6">THAP-type domain-containing protein</fullName>
    </recommendedName>
</protein>
<evidence type="ECO:0000259" key="6">
    <source>
        <dbReference type="PROSITE" id="PS50950"/>
    </source>
</evidence>
<dbReference type="Pfam" id="PF05485">
    <property type="entry name" value="THAP"/>
    <property type="match status" value="1"/>
</dbReference>